<dbReference type="Proteomes" id="UP000077266">
    <property type="component" value="Unassembled WGS sequence"/>
</dbReference>
<dbReference type="STRING" id="1314781.A0A165B8F8"/>
<evidence type="ECO:0000313" key="2">
    <source>
        <dbReference type="Proteomes" id="UP000077266"/>
    </source>
</evidence>
<evidence type="ECO:0000313" key="1">
    <source>
        <dbReference type="EMBL" id="KZV80060.1"/>
    </source>
</evidence>
<dbReference type="EMBL" id="KV426526">
    <property type="protein sequence ID" value="KZV80060.1"/>
    <property type="molecule type" value="Genomic_DNA"/>
</dbReference>
<dbReference type="AlphaFoldDB" id="A0A165B8F8"/>
<keyword evidence="2" id="KW-1185">Reference proteome</keyword>
<dbReference type="InParanoid" id="A0A165B8F8"/>
<gene>
    <name evidence="1" type="ORF">EXIGLDRAFT_630872</name>
</gene>
<reference evidence="1 2" key="1">
    <citation type="journal article" date="2016" name="Mol. Biol. Evol.">
        <title>Comparative Genomics of Early-Diverging Mushroom-Forming Fungi Provides Insights into the Origins of Lignocellulose Decay Capabilities.</title>
        <authorList>
            <person name="Nagy L.G."/>
            <person name="Riley R."/>
            <person name="Tritt A."/>
            <person name="Adam C."/>
            <person name="Daum C."/>
            <person name="Floudas D."/>
            <person name="Sun H."/>
            <person name="Yadav J.S."/>
            <person name="Pangilinan J."/>
            <person name="Larsson K.H."/>
            <person name="Matsuura K."/>
            <person name="Barry K."/>
            <person name="Labutti K."/>
            <person name="Kuo R."/>
            <person name="Ohm R.A."/>
            <person name="Bhattacharya S.S."/>
            <person name="Shirouzu T."/>
            <person name="Yoshinaga Y."/>
            <person name="Martin F.M."/>
            <person name="Grigoriev I.V."/>
            <person name="Hibbett D.S."/>
        </authorList>
    </citation>
    <scope>NUCLEOTIDE SEQUENCE [LARGE SCALE GENOMIC DNA]</scope>
    <source>
        <strain evidence="1 2">HHB12029</strain>
    </source>
</reference>
<proteinExistence type="predicted"/>
<accession>A0A165B8F8</accession>
<organism evidence="1 2">
    <name type="scientific">Exidia glandulosa HHB12029</name>
    <dbReference type="NCBI Taxonomy" id="1314781"/>
    <lineage>
        <taxon>Eukaryota</taxon>
        <taxon>Fungi</taxon>
        <taxon>Dikarya</taxon>
        <taxon>Basidiomycota</taxon>
        <taxon>Agaricomycotina</taxon>
        <taxon>Agaricomycetes</taxon>
        <taxon>Auriculariales</taxon>
        <taxon>Exidiaceae</taxon>
        <taxon>Exidia</taxon>
    </lineage>
</organism>
<evidence type="ECO:0008006" key="3">
    <source>
        <dbReference type="Google" id="ProtNLM"/>
    </source>
</evidence>
<feature type="non-terminal residue" evidence="1">
    <location>
        <position position="1"/>
    </location>
</feature>
<sequence length="385" mass="44237">IIRAAETVDPTRKLFIVTNSKSAVKKLTVLMRKNEDRGWMDHKESAHILRRAIATLRRRCAMTTIACATKKHARVETTVMERTARCARDAAYDAATPWRQPPNLEIFDAPGARLDGITQKTAHTAIRLVRASKTPARRRTDENIAKIKTAVRVQNERTPTESQIWTATKAKLLARNVRNFIWKGIHGGHKIGSYFAHMPAPWCDYAKCPLCGTSEDLQHILFECTSPETTSIWQMASAFMEPRMERWPDLSVGSILGCALLDFRDEEGRTDDGLTRVMRIVISESAFLIWKIRCERRIEHEDNLEKAPTVDEITGRWHATINARISHDRHLTNKRRYKRKALDEDLVLDTWEDLLEKPEELPKNWIRHPGVLVGRGTTRPRGRER</sequence>
<dbReference type="OrthoDB" id="3253907at2759"/>
<name>A0A165B8F8_EXIGL</name>
<protein>
    <recommendedName>
        <fullName evidence="3">Reverse transcriptase zinc-binding domain-containing protein</fullName>
    </recommendedName>
</protein>